<feature type="transmembrane region" description="Helical" evidence="1">
    <location>
        <begin position="15"/>
        <end position="37"/>
    </location>
</feature>
<reference evidence="2 3" key="1">
    <citation type="submission" date="2014-07" db="EMBL/GenBank/DDBJ databases">
        <title>Genome of Chryseobacterium piperi CTM.</title>
        <authorList>
            <person name="Pipes S.E."/>
            <person name="Stropko S.J."/>
            <person name="Newman J.D."/>
        </authorList>
    </citation>
    <scope>NUCLEOTIDE SEQUENCE [LARGE SCALE GENOMIC DNA]</scope>
    <source>
        <strain evidence="2 3">CTM</strain>
    </source>
</reference>
<keyword evidence="1" id="KW-1133">Transmembrane helix</keyword>
<dbReference type="KEGG" id="cpip:CJF12_00995"/>
<dbReference type="OrthoDB" id="1265510at2"/>
<name>A0A086BIC6_9FLAO</name>
<sequence>MIITNRNKIVLKMRILMILLVIDVFLVIAGFILESFIQENIEWPLLAISAVFFLLILNSIIRLRVFHFENTGAVFSIKYYHPIKKGIIFPQVDYPVTRLKALKLERSLLAKNVVIEVSTQQKENPLRIKVKASNISDKDYHRMMKSFT</sequence>
<keyword evidence="1" id="KW-0472">Membrane</keyword>
<accession>A0A086BIC6</accession>
<dbReference type="RefSeq" id="WP_034684364.1">
    <property type="nucleotide sequence ID" value="NZ_CP023049.2"/>
</dbReference>
<protein>
    <recommendedName>
        <fullName evidence="4">DUF304 domain-containing protein</fullName>
    </recommendedName>
</protein>
<evidence type="ECO:0008006" key="4">
    <source>
        <dbReference type="Google" id="ProtNLM"/>
    </source>
</evidence>
<feature type="transmembrane region" description="Helical" evidence="1">
    <location>
        <begin position="43"/>
        <end position="61"/>
    </location>
</feature>
<comment type="caution">
    <text evidence="2">The sequence shown here is derived from an EMBL/GenBank/DDBJ whole genome shotgun (WGS) entry which is preliminary data.</text>
</comment>
<dbReference type="Proteomes" id="UP000028709">
    <property type="component" value="Unassembled WGS sequence"/>
</dbReference>
<dbReference type="EMBL" id="JPRJ01000015">
    <property type="protein sequence ID" value="KFF28690.1"/>
    <property type="molecule type" value="Genomic_DNA"/>
</dbReference>
<organism evidence="2 3">
    <name type="scientific">Chryseobacterium piperi</name>
    <dbReference type="NCBI Taxonomy" id="558152"/>
    <lineage>
        <taxon>Bacteria</taxon>
        <taxon>Pseudomonadati</taxon>
        <taxon>Bacteroidota</taxon>
        <taxon>Flavobacteriia</taxon>
        <taxon>Flavobacteriales</taxon>
        <taxon>Weeksellaceae</taxon>
        <taxon>Chryseobacterium group</taxon>
        <taxon>Chryseobacterium</taxon>
    </lineage>
</organism>
<keyword evidence="3" id="KW-1185">Reference proteome</keyword>
<dbReference type="eggNOG" id="ENOG50311AQ">
    <property type="taxonomic scope" value="Bacteria"/>
</dbReference>
<evidence type="ECO:0000313" key="3">
    <source>
        <dbReference type="Proteomes" id="UP000028709"/>
    </source>
</evidence>
<gene>
    <name evidence="2" type="ORF">IQ37_09925</name>
</gene>
<evidence type="ECO:0000256" key="1">
    <source>
        <dbReference type="SAM" id="Phobius"/>
    </source>
</evidence>
<proteinExistence type="predicted"/>
<keyword evidence="1" id="KW-0812">Transmembrane</keyword>
<dbReference type="AlphaFoldDB" id="A0A086BIC6"/>
<evidence type="ECO:0000313" key="2">
    <source>
        <dbReference type="EMBL" id="KFF28690.1"/>
    </source>
</evidence>